<dbReference type="InterPro" id="IPR029058">
    <property type="entry name" value="AB_hydrolase_fold"/>
</dbReference>
<dbReference type="InterPro" id="IPR013818">
    <property type="entry name" value="Lipase"/>
</dbReference>
<evidence type="ECO:0000256" key="1">
    <source>
        <dbReference type="ARBA" id="ARBA00004613"/>
    </source>
</evidence>
<feature type="domain" description="Lipase" evidence="5">
    <location>
        <begin position="121"/>
        <end position="352"/>
    </location>
</feature>
<dbReference type="PANTHER" id="PTHR11610">
    <property type="entry name" value="LIPASE"/>
    <property type="match status" value="1"/>
</dbReference>
<protein>
    <recommendedName>
        <fullName evidence="5">Lipase domain-containing protein</fullName>
    </recommendedName>
</protein>
<evidence type="ECO:0000313" key="6">
    <source>
        <dbReference type="EMBL" id="CAH1098903.1"/>
    </source>
</evidence>
<dbReference type="SUPFAM" id="SSF53474">
    <property type="entry name" value="alpha/beta-Hydrolases"/>
    <property type="match status" value="1"/>
</dbReference>
<dbReference type="GO" id="GO:0017171">
    <property type="term" value="F:serine hydrolase activity"/>
    <property type="evidence" value="ECO:0007669"/>
    <property type="project" value="TreeGrafter"/>
</dbReference>
<evidence type="ECO:0000256" key="4">
    <source>
        <dbReference type="RuleBase" id="RU004262"/>
    </source>
</evidence>
<evidence type="ECO:0000256" key="2">
    <source>
        <dbReference type="ARBA" id="ARBA00010701"/>
    </source>
</evidence>
<gene>
    <name evidence="6" type="ORF">PSYICH_LOCUS1224</name>
</gene>
<evidence type="ECO:0000256" key="3">
    <source>
        <dbReference type="ARBA" id="ARBA00022525"/>
    </source>
</evidence>
<dbReference type="OrthoDB" id="199913at2759"/>
<dbReference type="InterPro" id="IPR000734">
    <property type="entry name" value="TAG_lipase"/>
</dbReference>
<comment type="similarity">
    <text evidence="2 4">Belongs to the AB hydrolase superfamily. Lipase family.</text>
</comment>
<dbReference type="AlphaFoldDB" id="A0A9P0CDT7"/>
<dbReference type="GO" id="GO:0005615">
    <property type="term" value="C:extracellular space"/>
    <property type="evidence" value="ECO:0007669"/>
    <property type="project" value="TreeGrafter"/>
</dbReference>
<reference evidence="6" key="1">
    <citation type="submission" date="2022-01" db="EMBL/GenBank/DDBJ databases">
        <authorList>
            <person name="King R."/>
        </authorList>
    </citation>
    <scope>NUCLEOTIDE SEQUENCE</scope>
</reference>
<dbReference type="Proteomes" id="UP001153636">
    <property type="component" value="Chromosome 1"/>
</dbReference>
<dbReference type="GO" id="GO:0016298">
    <property type="term" value="F:lipase activity"/>
    <property type="evidence" value="ECO:0007669"/>
    <property type="project" value="InterPro"/>
</dbReference>
<evidence type="ECO:0000259" key="5">
    <source>
        <dbReference type="Pfam" id="PF00151"/>
    </source>
</evidence>
<accession>A0A9P0CDT7</accession>
<dbReference type="PANTHER" id="PTHR11610:SF173">
    <property type="entry name" value="LIPASE DOMAIN-CONTAINING PROTEIN-RELATED"/>
    <property type="match status" value="1"/>
</dbReference>
<dbReference type="GO" id="GO:0016042">
    <property type="term" value="P:lipid catabolic process"/>
    <property type="evidence" value="ECO:0007669"/>
    <property type="project" value="TreeGrafter"/>
</dbReference>
<comment type="subcellular location">
    <subcellularLocation>
        <location evidence="1">Secreted</location>
    </subcellularLocation>
</comment>
<dbReference type="Pfam" id="PF00151">
    <property type="entry name" value="Lipase"/>
    <property type="match status" value="1"/>
</dbReference>
<evidence type="ECO:0000313" key="7">
    <source>
        <dbReference type="Proteomes" id="UP001153636"/>
    </source>
</evidence>
<keyword evidence="7" id="KW-1185">Reference proteome</keyword>
<name>A0A9P0CDT7_9CUCU</name>
<proteinExistence type="inferred from homology"/>
<dbReference type="Gene3D" id="3.40.50.1820">
    <property type="entry name" value="alpha/beta hydrolase"/>
    <property type="match status" value="1"/>
</dbReference>
<sequence length="410" mass="45653">MKTTYCYCDTMMVKLTLIFGVIFLSYLQTATTFRLKRHIKALRHRAELQKEYPGIGEDFIYVVDEQGVLKRLDLKGDKKANEIYQKFLREEEEEEEETEHQNTGVQSFGLFGGSDNIPKKFNFNRNDISFTLFNRKNKDGTNLTNTFDFSKYDVKKQTKLVTHGFQSSGSSDTCVRIKNNYLEVKDINVIILDWAPIAKNVIYPITAANSAQVAQYTAGFLAYLIRHVGVSDKDVHLIGHSLGGHVVGFTGNRLILAYGIKIARITGLDPAGPLFRLIHLSKTAAHFVDIIHTNGGGLGLNKTLGHVDFYPNNGDSPQPGCDNYSILTIDSCSHSKSWEYFAETIKEKHKYIGSCTGGIKHPMGAKTPPYARGICSLDTDTGSGTNGNGLFSLIEGGVKKIYNCFRSIFG</sequence>
<keyword evidence="3" id="KW-0964">Secreted</keyword>
<dbReference type="PRINTS" id="PR00821">
    <property type="entry name" value="TAGLIPASE"/>
</dbReference>
<organism evidence="6 7">
    <name type="scientific">Psylliodes chrysocephalus</name>
    <dbReference type="NCBI Taxonomy" id="3402493"/>
    <lineage>
        <taxon>Eukaryota</taxon>
        <taxon>Metazoa</taxon>
        <taxon>Ecdysozoa</taxon>
        <taxon>Arthropoda</taxon>
        <taxon>Hexapoda</taxon>
        <taxon>Insecta</taxon>
        <taxon>Pterygota</taxon>
        <taxon>Neoptera</taxon>
        <taxon>Endopterygota</taxon>
        <taxon>Coleoptera</taxon>
        <taxon>Polyphaga</taxon>
        <taxon>Cucujiformia</taxon>
        <taxon>Chrysomeloidea</taxon>
        <taxon>Chrysomelidae</taxon>
        <taxon>Galerucinae</taxon>
        <taxon>Alticini</taxon>
        <taxon>Psylliodes</taxon>
    </lineage>
</organism>
<dbReference type="EMBL" id="OV651813">
    <property type="protein sequence ID" value="CAH1098903.1"/>
    <property type="molecule type" value="Genomic_DNA"/>
</dbReference>